<sequence length="773" mass="84061">MSRRREEAELARAIEMSTQQAQVISRIPPLSLSSRGLPLTLQSSEAIEWQPVDAVSPKAGVSSIPVMHEASSEIMPPPSTATIAIPESIKTAMSSVNKLLDPQTYIQQSTPLDGNSSVSVLVSSTEATNGDDRAAAVTTSFSNTTPPSIPSSSYPRHFQPTTALHLPPIAPSLVGPTIYSTSSFSQHPSPSHTNETEVSSNRLLFSPTQLSSAQPSSSLGPSATKVTMTYAEARSTILSSPTEKLVGRLMESINSPSPWVAEAYRKDRVIAISSDNEEEDPKLSIDVSEYSPGQHVLRNIEIPDEQLVPMTSPDPLDVLVKKRRTRQHVTPPRSSNLIANKVNSLGCSPVATSWVNQTKINENEKGEKKRKRREKPLAEKREVKAIVSMNSPELQGNEDDCLAESSVQISTETSNARSSVTLQSIGRSTPITLPDIPIESTVPLQKRSTSSLSRIPNVDNSEDEDYMPCEPKKKVKSKREAKIIEGANPPKAEKVLRKKKGRQAKMEVVIPEKIRTPDCHRVSEVTEASLSNLQPSMEFTPVVAPSKLKPSPRTTPLSTQFNKTFLCSKAKDISKRKNKARANDDIKTPADKEKKDESTKSDSEMRSPRKLLTSTCISSSPQTSLSDINVVTPSSTGSTRQPLACAPSNTNFSKSEMDRESASLKSDCDSDVRTITHGSRNGSAPGPGSVRWKTPRNDLSAVLVKYGGTRRSGMSKKLKIVSLHAKIGPPVEALPPVPKKASTKKEETEDEDDEDGGITKAKPGSKEWLMMED</sequence>
<feature type="region of interest" description="Disordered" evidence="1">
    <location>
        <begin position="444"/>
        <end position="478"/>
    </location>
</feature>
<accession>A0AAJ8JW91</accession>
<evidence type="ECO:0000313" key="3">
    <source>
        <dbReference type="Proteomes" id="UP000094043"/>
    </source>
</evidence>
<proteinExistence type="predicted"/>
<evidence type="ECO:0000256" key="1">
    <source>
        <dbReference type="SAM" id="MobiDB-lite"/>
    </source>
</evidence>
<dbReference type="KEGG" id="cdep:91089039"/>
<feature type="compositionally biased region" description="Polar residues" evidence="1">
    <location>
        <begin position="444"/>
        <end position="454"/>
    </location>
</feature>
<dbReference type="RefSeq" id="XP_066070303.1">
    <property type="nucleotide sequence ID" value="XM_066214206.1"/>
</dbReference>
<dbReference type="GeneID" id="91089039"/>
<name>A0AAJ8JW91_9TREE</name>
<feature type="compositionally biased region" description="Basic and acidic residues" evidence="1">
    <location>
        <begin position="655"/>
        <end position="674"/>
    </location>
</feature>
<dbReference type="EMBL" id="CP143789">
    <property type="protein sequence ID" value="WVN89603.1"/>
    <property type="molecule type" value="Genomic_DNA"/>
</dbReference>
<feature type="compositionally biased region" description="Basic and acidic residues" evidence="1">
    <location>
        <begin position="572"/>
        <end position="607"/>
    </location>
</feature>
<reference evidence="2" key="1">
    <citation type="submission" date="2016-06" db="EMBL/GenBank/DDBJ databases">
        <authorList>
            <person name="Cuomo C."/>
            <person name="Litvintseva A."/>
            <person name="Heitman J."/>
            <person name="Chen Y."/>
            <person name="Sun S."/>
            <person name="Springer D."/>
            <person name="Dromer F."/>
            <person name="Young S."/>
            <person name="Zeng Q."/>
            <person name="Chapman S."/>
            <person name="Gujja S."/>
            <person name="Saif S."/>
            <person name="Birren B."/>
        </authorList>
    </citation>
    <scope>NUCLEOTIDE SEQUENCE</scope>
    <source>
        <strain evidence="2">CBS 7841</strain>
    </source>
</reference>
<reference evidence="2" key="2">
    <citation type="journal article" date="2022" name="Elife">
        <title>Obligate sexual reproduction of a homothallic fungus closely related to the Cryptococcus pathogenic species complex.</title>
        <authorList>
            <person name="Passer A.R."/>
            <person name="Clancey S.A."/>
            <person name="Shea T."/>
            <person name="David-Palma M."/>
            <person name="Averette A.F."/>
            <person name="Boekhout T."/>
            <person name="Porcel B.M."/>
            <person name="Nowrousian M."/>
            <person name="Cuomo C.A."/>
            <person name="Sun S."/>
            <person name="Heitman J."/>
            <person name="Coelho M.A."/>
        </authorList>
    </citation>
    <scope>NUCLEOTIDE SEQUENCE</scope>
    <source>
        <strain evidence="2">CBS 7841</strain>
    </source>
</reference>
<dbReference type="AlphaFoldDB" id="A0AAJ8JW91"/>
<gene>
    <name evidence="2" type="ORF">L203_104830</name>
</gene>
<protein>
    <submittedName>
        <fullName evidence="2">Uncharacterized protein</fullName>
    </submittedName>
</protein>
<feature type="region of interest" description="Disordered" evidence="1">
    <location>
        <begin position="572"/>
        <end position="694"/>
    </location>
</feature>
<feature type="region of interest" description="Disordered" evidence="1">
    <location>
        <begin position="729"/>
        <end position="773"/>
    </location>
</feature>
<reference evidence="2" key="3">
    <citation type="submission" date="2024-01" db="EMBL/GenBank/DDBJ databases">
        <authorList>
            <person name="Coelho M.A."/>
            <person name="David-Palma M."/>
            <person name="Shea T."/>
            <person name="Sun S."/>
            <person name="Cuomo C.A."/>
            <person name="Heitman J."/>
        </authorList>
    </citation>
    <scope>NUCLEOTIDE SEQUENCE</scope>
    <source>
        <strain evidence="2">CBS 7841</strain>
    </source>
</reference>
<evidence type="ECO:0000313" key="2">
    <source>
        <dbReference type="EMBL" id="WVN89603.1"/>
    </source>
</evidence>
<keyword evidence="3" id="KW-1185">Reference proteome</keyword>
<organism evidence="2 3">
    <name type="scientific">Cryptococcus depauperatus CBS 7841</name>
    <dbReference type="NCBI Taxonomy" id="1295531"/>
    <lineage>
        <taxon>Eukaryota</taxon>
        <taxon>Fungi</taxon>
        <taxon>Dikarya</taxon>
        <taxon>Basidiomycota</taxon>
        <taxon>Agaricomycotina</taxon>
        <taxon>Tremellomycetes</taxon>
        <taxon>Tremellales</taxon>
        <taxon>Cryptococcaceae</taxon>
        <taxon>Cryptococcus</taxon>
    </lineage>
</organism>
<feature type="region of interest" description="Disordered" evidence="1">
    <location>
        <begin position="358"/>
        <end position="381"/>
    </location>
</feature>
<feature type="compositionally biased region" description="Polar residues" evidence="1">
    <location>
        <begin position="612"/>
        <end position="654"/>
    </location>
</feature>
<dbReference type="Proteomes" id="UP000094043">
    <property type="component" value="Chromosome 6"/>
</dbReference>